<dbReference type="RefSeq" id="WP_020249813.1">
    <property type="nucleotide sequence ID" value="NZ_CP130454.1"/>
</dbReference>
<dbReference type="InterPro" id="IPR028082">
    <property type="entry name" value="Peripla_BP_I"/>
</dbReference>
<name>A0ABT2ET29_9BACT</name>
<dbReference type="SUPFAM" id="SSF53822">
    <property type="entry name" value="Periplasmic binding protein-like I"/>
    <property type="match status" value="1"/>
</dbReference>
<evidence type="ECO:0000313" key="4">
    <source>
        <dbReference type="EMBL" id="MCS3921072.1"/>
    </source>
</evidence>
<evidence type="ECO:0000256" key="1">
    <source>
        <dbReference type="ARBA" id="ARBA00004196"/>
    </source>
</evidence>
<evidence type="ECO:0000259" key="3">
    <source>
        <dbReference type="Pfam" id="PF13407"/>
    </source>
</evidence>
<evidence type="ECO:0000256" key="2">
    <source>
        <dbReference type="ARBA" id="ARBA00007639"/>
    </source>
</evidence>
<gene>
    <name evidence="4" type="ORF">M2350_003513</name>
</gene>
<accession>A0ABT2ET29</accession>
<evidence type="ECO:0000313" key="5">
    <source>
        <dbReference type="Proteomes" id="UP001204798"/>
    </source>
</evidence>
<dbReference type="Proteomes" id="UP001204798">
    <property type="component" value="Unassembled WGS sequence"/>
</dbReference>
<dbReference type="EMBL" id="JANUCP010000009">
    <property type="protein sequence ID" value="MCS3921072.1"/>
    <property type="molecule type" value="Genomic_DNA"/>
</dbReference>
<comment type="similarity">
    <text evidence="2">Belongs to the bacterial solute-binding protein 2 family.</text>
</comment>
<dbReference type="CDD" id="cd06314">
    <property type="entry name" value="PBP1_tmGBP"/>
    <property type="match status" value="1"/>
</dbReference>
<feature type="domain" description="Periplasmic binding protein" evidence="3">
    <location>
        <begin position="46"/>
        <end position="289"/>
    </location>
</feature>
<protein>
    <submittedName>
        <fullName evidence="4">Ribose transport system substrate-binding protein</fullName>
    </submittedName>
</protein>
<dbReference type="PANTHER" id="PTHR30036">
    <property type="entry name" value="D-XYLOSE-BINDING PERIPLASMIC PROTEIN"/>
    <property type="match status" value="1"/>
</dbReference>
<sequence>MKGLIGRLLGLALCFGLFGFALSAPAFKTKKQGEKVVIAGIGKSIHAYWREVELGMRAAEKKLKGCQVRWFVPPKEDVRAQVSTFESFIAQGVDAIVIGPSNPAAIKGAVKKALSAGIPVITFDTDAPDSGRLLYVGTDNYKAGYEAGKVMVKVLNGKGKVAICTGSLTALNSVQRMEGFKAALKGTQVQIVETYNDGEDKAKALANAQAALQKYPDLSGFYGVYAFNGPACAQAVKMAGKAGKVKIVCFDTTAEHMQLIKQGLITATIGQRPFMMGYRSTEILYRMVTEGVDKVLRDLKMDKLPTEKRHLDTGIDIVTKANMEAYRRQLLKLGIPVQGW</sequence>
<reference evidence="4 5" key="1">
    <citation type="submission" date="2022-08" db="EMBL/GenBank/DDBJ databases">
        <title>Bacterial and archaeal communities from various locations to study Microbial Dark Matter (Phase II).</title>
        <authorList>
            <person name="Stepanauskas R."/>
        </authorList>
    </citation>
    <scope>NUCLEOTIDE SEQUENCE [LARGE SCALE GENOMIC DNA]</scope>
    <source>
        <strain evidence="4 5">PD1</strain>
    </source>
</reference>
<dbReference type="PANTHER" id="PTHR30036:SF7">
    <property type="entry name" value="ABC TRANSPORTER PERIPLASMIC-BINDING PROTEIN YPHF"/>
    <property type="match status" value="1"/>
</dbReference>
<comment type="subcellular location">
    <subcellularLocation>
        <location evidence="1">Cell envelope</location>
    </subcellularLocation>
</comment>
<dbReference type="InterPro" id="IPR025997">
    <property type="entry name" value="SBP_2_dom"/>
</dbReference>
<comment type="caution">
    <text evidence="4">The sequence shown here is derived from an EMBL/GenBank/DDBJ whole genome shotgun (WGS) entry which is preliminary data.</text>
</comment>
<dbReference type="Pfam" id="PF13407">
    <property type="entry name" value="Peripla_BP_4"/>
    <property type="match status" value="1"/>
</dbReference>
<dbReference type="Gene3D" id="3.40.50.2300">
    <property type="match status" value="2"/>
</dbReference>
<keyword evidence="5" id="KW-1185">Reference proteome</keyword>
<proteinExistence type="inferred from homology"/>
<organism evidence="4 5">
    <name type="scientific">Candidatus Fervidibacter sacchari</name>
    <dbReference type="NCBI Taxonomy" id="1448929"/>
    <lineage>
        <taxon>Bacteria</taxon>
        <taxon>Candidatus Fervidibacterota</taxon>
        <taxon>Candidatus Fervidibacter</taxon>
    </lineage>
</organism>
<dbReference type="InterPro" id="IPR050555">
    <property type="entry name" value="Bact_Solute-Bind_Prot2"/>
</dbReference>